<evidence type="ECO:0000313" key="2">
    <source>
        <dbReference type="EMBL" id="MEQ2258777.1"/>
    </source>
</evidence>
<name>A0ABV0VPZ6_9TELE</name>
<proteinExistence type="predicted"/>
<gene>
    <name evidence="2" type="ORF">XENORESO_002300</name>
</gene>
<comment type="caution">
    <text evidence="2">The sequence shown here is derived from an EMBL/GenBank/DDBJ whole genome shotgun (WGS) entry which is preliminary data.</text>
</comment>
<dbReference type="EMBL" id="JAHRIM010001401">
    <property type="protein sequence ID" value="MEQ2258777.1"/>
    <property type="molecule type" value="Genomic_DNA"/>
</dbReference>
<sequence>MGAHSVSEGNKRVCPRTKTEKKNQEGNLQIISRSSAYGPNKPRSEHLQQRETCSKKRRRTEAVHSGRSALIFSPAQSATLQATEIHPSERSRAGVRTQI</sequence>
<organism evidence="2 3">
    <name type="scientific">Xenotaenia resolanae</name>
    <dbReference type="NCBI Taxonomy" id="208358"/>
    <lineage>
        <taxon>Eukaryota</taxon>
        <taxon>Metazoa</taxon>
        <taxon>Chordata</taxon>
        <taxon>Craniata</taxon>
        <taxon>Vertebrata</taxon>
        <taxon>Euteleostomi</taxon>
        <taxon>Actinopterygii</taxon>
        <taxon>Neopterygii</taxon>
        <taxon>Teleostei</taxon>
        <taxon>Neoteleostei</taxon>
        <taxon>Acanthomorphata</taxon>
        <taxon>Ovalentaria</taxon>
        <taxon>Atherinomorphae</taxon>
        <taxon>Cyprinodontiformes</taxon>
        <taxon>Goodeidae</taxon>
        <taxon>Xenotaenia</taxon>
    </lineage>
</organism>
<evidence type="ECO:0000256" key="1">
    <source>
        <dbReference type="SAM" id="MobiDB-lite"/>
    </source>
</evidence>
<feature type="compositionally biased region" description="Basic and acidic residues" evidence="1">
    <location>
        <begin position="42"/>
        <end position="64"/>
    </location>
</feature>
<feature type="compositionally biased region" description="Polar residues" evidence="1">
    <location>
        <begin position="25"/>
        <end position="37"/>
    </location>
</feature>
<reference evidence="2 3" key="1">
    <citation type="submission" date="2021-06" db="EMBL/GenBank/DDBJ databases">
        <authorList>
            <person name="Palmer J.M."/>
        </authorList>
    </citation>
    <scope>NUCLEOTIDE SEQUENCE [LARGE SCALE GENOMIC DNA]</scope>
    <source>
        <strain evidence="2 3">XR_2019</strain>
        <tissue evidence="2">Muscle</tissue>
    </source>
</reference>
<feature type="region of interest" description="Disordered" evidence="1">
    <location>
        <begin position="1"/>
        <end position="99"/>
    </location>
</feature>
<evidence type="ECO:0000313" key="3">
    <source>
        <dbReference type="Proteomes" id="UP001444071"/>
    </source>
</evidence>
<dbReference type="Proteomes" id="UP001444071">
    <property type="component" value="Unassembled WGS sequence"/>
</dbReference>
<protein>
    <submittedName>
        <fullName evidence="2">Uncharacterized protein</fullName>
    </submittedName>
</protein>
<keyword evidence="3" id="KW-1185">Reference proteome</keyword>
<accession>A0ABV0VPZ6</accession>